<comment type="function">
    <text evidence="4">Catalyzes the complicated ring closure reaction between the two acyclic compounds 1-deoxy-D-xylulose-5-phosphate (DXP) and 3-amino-2-oxopropyl phosphate (1-amino-acetone-3-phosphate or AAP) to form pyridoxine 5'-phosphate (PNP) and inorganic phosphate.</text>
</comment>
<feature type="active site" description="Proton donor" evidence="4">
    <location>
        <position position="202"/>
    </location>
</feature>
<dbReference type="Pfam" id="PF03740">
    <property type="entry name" value="PdxJ"/>
    <property type="match status" value="1"/>
</dbReference>
<dbReference type="KEGG" id="mcad:Pan265_22110"/>
<name>A0A518BZE5_9BACT</name>
<dbReference type="PANTHER" id="PTHR30456:SF0">
    <property type="entry name" value="PYRIDOXINE 5'-PHOSPHATE SYNTHASE"/>
    <property type="match status" value="1"/>
</dbReference>
<keyword evidence="3 4" id="KW-0664">Pyridoxine biosynthesis</keyword>
<evidence type="ECO:0000256" key="1">
    <source>
        <dbReference type="ARBA" id="ARBA00022490"/>
    </source>
</evidence>
<sequence length="250" mass="27440">MSITRLSVNLNRVALLRNQRDRNIPSVPEFARIALDAGADGLTVHPRPDQRHVRPTDVHLLKAVIAEEKYAGRELNIEGNPFEGDYMTLVFQARPHQATLVPDSPDQRTSDHGWNLKKDGERLIQVIKDLKSEGIRVSLFLDPVAAMIERVPDVGADRIELYTEPYAKGYAAGESERERMLASYQAAAKLADTLGLGVNAGHDLDLTNLPELARRVKPLAEVSIGHALTADALKLGMEGAVKAYLAALGR</sequence>
<dbReference type="UniPathway" id="UPA00244">
    <property type="reaction ID" value="UER00313"/>
</dbReference>
<comment type="subcellular location">
    <subcellularLocation>
        <location evidence="4">Cytoplasm</location>
    </subcellularLocation>
</comment>
<comment type="similarity">
    <text evidence="4">Belongs to the PNP synthase family.</text>
</comment>
<gene>
    <name evidence="4 6" type="primary">pdxJ</name>
    <name evidence="6" type="ORF">Pan265_22110</name>
</gene>
<keyword evidence="2 4" id="KW-0808">Transferase</keyword>
<comment type="subunit">
    <text evidence="4">Homooctamer; tetramer of dimers.</text>
</comment>
<keyword evidence="7" id="KW-1185">Reference proteome</keyword>
<feature type="binding site" evidence="4">
    <location>
        <position position="203"/>
    </location>
    <ligand>
        <name>3-amino-2-oxopropyl phosphate</name>
        <dbReference type="ChEBI" id="CHEBI:57279"/>
    </ligand>
</feature>
<evidence type="ECO:0000313" key="6">
    <source>
        <dbReference type="EMBL" id="QDU72346.1"/>
    </source>
</evidence>
<evidence type="ECO:0000256" key="5">
    <source>
        <dbReference type="NCBIfam" id="TIGR00559"/>
    </source>
</evidence>
<evidence type="ECO:0000256" key="4">
    <source>
        <dbReference type="HAMAP-Rule" id="MF_00279"/>
    </source>
</evidence>
<organism evidence="6 7">
    <name type="scientific">Mucisphaera calidilacus</name>
    <dbReference type="NCBI Taxonomy" id="2527982"/>
    <lineage>
        <taxon>Bacteria</taxon>
        <taxon>Pseudomonadati</taxon>
        <taxon>Planctomycetota</taxon>
        <taxon>Phycisphaerae</taxon>
        <taxon>Phycisphaerales</taxon>
        <taxon>Phycisphaeraceae</taxon>
        <taxon>Mucisphaera</taxon>
    </lineage>
</organism>
<keyword evidence="1 4" id="KW-0963">Cytoplasm</keyword>
<comment type="pathway">
    <text evidence="4">Cofactor biosynthesis; pyridoxine 5'-phosphate biosynthesis; pyridoxine 5'-phosphate from D-erythrose 4-phosphate: step 5/5.</text>
</comment>
<dbReference type="NCBIfam" id="NF003626">
    <property type="entry name" value="PRK05265.1-4"/>
    <property type="match status" value="1"/>
</dbReference>
<comment type="caution">
    <text evidence="4">Lacks conserved residue(s) required for the propagation of feature annotation.</text>
</comment>
<dbReference type="InterPro" id="IPR036130">
    <property type="entry name" value="Pyridoxine-5'_phos_synth"/>
</dbReference>
<dbReference type="InterPro" id="IPR004569">
    <property type="entry name" value="PyrdxlP_synth_PdxJ"/>
</dbReference>
<feature type="binding site" evidence="4">
    <location>
        <position position="52"/>
    </location>
    <ligand>
        <name>1-deoxy-D-xylulose 5-phosphate</name>
        <dbReference type="ChEBI" id="CHEBI:57792"/>
    </ligand>
</feature>
<protein>
    <recommendedName>
        <fullName evidence="4 5">Pyridoxine 5'-phosphate synthase</fullName>
        <shortName evidence="4">PNP synthase</shortName>
        <ecNumber evidence="4 5">2.6.99.2</ecNumber>
    </recommendedName>
</protein>
<dbReference type="EC" id="2.6.99.2" evidence="4 5"/>
<feature type="binding site" evidence="4">
    <location>
        <position position="47"/>
    </location>
    <ligand>
        <name>1-deoxy-D-xylulose 5-phosphate</name>
        <dbReference type="ChEBI" id="CHEBI:57792"/>
    </ligand>
</feature>
<feature type="active site" description="Proton acceptor" evidence="4">
    <location>
        <position position="45"/>
    </location>
</feature>
<dbReference type="NCBIfam" id="TIGR00559">
    <property type="entry name" value="pdxJ"/>
    <property type="match status" value="1"/>
</dbReference>
<dbReference type="OrthoDB" id="9806590at2"/>
<dbReference type="EMBL" id="CP036280">
    <property type="protein sequence ID" value="QDU72346.1"/>
    <property type="molecule type" value="Genomic_DNA"/>
</dbReference>
<reference evidence="6 7" key="1">
    <citation type="submission" date="2019-02" db="EMBL/GenBank/DDBJ databases">
        <title>Deep-cultivation of Planctomycetes and their phenomic and genomic characterization uncovers novel biology.</title>
        <authorList>
            <person name="Wiegand S."/>
            <person name="Jogler M."/>
            <person name="Boedeker C."/>
            <person name="Pinto D."/>
            <person name="Vollmers J."/>
            <person name="Rivas-Marin E."/>
            <person name="Kohn T."/>
            <person name="Peeters S.H."/>
            <person name="Heuer A."/>
            <person name="Rast P."/>
            <person name="Oberbeckmann S."/>
            <person name="Bunk B."/>
            <person name="Jeske O."/>
            <person name="Meyerdierks A."/>
            <person name="Storesund J.E."/>
            <person name="Kallscheuer N."/>
            <person name="Luecker S."/>
            <person name="Lage O.M."/>
            <person name="Pohl T."/>
            <person name="Merkel B.J."/>
            <person name="Hornburger P."/>
            <person name="Mueller R.-W."/>
            <person name="Bruemmer F."/>
            <person name="Labrenz M."/>
            <person name="Spormann A.M."/>
            <person name="Op den Camp H."/>
            <person name="Overmann J."/>
            <person name="Amann R."/>
            <person name="Jetten M.S.M."/>
            <person name="Mascher T."/>
            <person name="Medema M.H."/>
            <person name="Devos D.P."/>
            <person name="Kaster A.-K."/>
            <person name="Ovreas L."/>
            <person name="Rohde M."/>
            <person name="Galperin M.Y."/>
            <person name="Jogler C."/>
        </authorList>
    </citation>
    <scope>NUCLEOTIDE SEQUENCE [LARGE SCALE GENOMIC DNA]</scope>
    <source>
        <strain evidence="6 7">Pan265</strain>
    </source>
</reference>
<dbReference type="GO" id="GO:0005829">
    <property type="term" value="C:cytosol"/>
    <property type="evidence" value="ECO:0007669"/>
    <property type="project" value="TreeGrafter"/>
</dbReference>
<feature type="binding site" evidence="4">
    <location>
        <position position="109"/>
    </location>
    <ligand>
        <name>1-deoxy-D-xylulose 5-phosphate</name>
        <dbReference type="ChEBI" id="CHEBI:57792"/>
    </ligand>
</feature>
<dbReference type="HAMAP" id="MF_00279">
    <property type="entry name" value="PdxJ"/>
    <property type="match status" value="1"/>
</dbReference>
<evidence type="ECO:0000256" key="3">
    <source>
        <dbReference type="ARBA" id="ARBA00023096"/>
    </source>
</evidence>
<dbReference type="SUPFAM" id="SSF63892">
    <property type="entry name" value="Pyridoxine 5'-phosphate synthase"/>
    <property type="match status" value="1"/>
</dbReference>
<dbReference type="AlphaFoldDB" id="A0A518BZE5"/>
<proteinExistence type="inferred from homology"/>
<feature type="site" description="Transition state stabilizer" evidence="4">
    <location>
        <position position="160"/>
    </location>
</feature>
<comment type="catalytic activity">
    <reaction evidence="4">
        <text>3-amino-2-oxopropyl phosphate + 1-deoxy-D-xylulose 5-phosphate = pyridoxine 5'-phosphate + phosphate + 2 H2O + H(+)</text>
        <dbReference type="Rhea" id="RHEA:15265"/>
        <dbReference type="ChEBI" id="CHEBI:15377"/>
        <dbReference type="ChEBI" id="CHEBI:15378"/>
        <dbReference type="ChEBI" id="CHEBI:43474"/>
        <dbReference type="ChEBI" id="CHEBI:57279"/>
        <dbReference type="ChEBI" id="CHEBI:57792"/>
        <dbReference type="ChEBI" id="CHEBI:58589"/>
        <dbReference type="EC" id="2.6.99.2"/>
    </reaction>
</comment>
<dbReference type="GO" id="GO:0008615">
    <property type="term" value="P:pyridoxine biosynthetic process"/>
    <property type="evidence" value="ECO:0007669"/>
    <property type="project" value="UniProtKB-UniRule"/>
</dbReference>
<feature type="active site" description="Proton acceptor" evidence="4">
    <location>
        <position position="78"/>
    </location>
</feature>
<feature type="binding site" evidence="4">
    <location>
        <begin position="225"/>
        <end position="226"/>
    </location>
    <ligand>
        <name>3-amino-2-oxopropyl phosphate</name>
        <dbReference type="ChEBI" id="CHEBI:57279"/>
    </ligand>
</feature>
<accession>A0A518BZE5</accession>
<dbReference type="InterPro" id="IPR013785">
    <property type="entry name" value="Aldolase_TIM"/>
</dbReference>
<dbReference type="Proteomes" id="UP000320386">
    <property type="component" value="Chromosome"/>
</dbReference>
<dbReference type="Gene3D" id="3.20.20.70">
    <property type="entry name" value="Aldolase class I"/>
    <property type="match status" value="1"/>
</dbReference>
<dbReference type="GO" id="GO:0033856">
    <property type="term" value="F:pyridoxine 5'-phosphate synthase activity"/>
    <property type="evidence" value="ECO:0007669"/>
    <property type="project" value="UniProtKB-UniRule"/>
</dbReference>
<evidence type="ECO:0000256" key="2">
    <source>
        <dbReference type="ARBA" id="ARBA00022679"/>
    </source>
</evidence>
<dbReference type="RefSeq" id="WP_145446518.1">
    <property type="nucleotide sequence ID" value="NZ_CP036280.1"/>
</dbReference>
<feature type="binding site" evidence="4">
    <location>
        <position position="20"/>
    </location>
    <ligand>
        <name>3-amino-2-oxopropyl phosphate</name>
        <dbReference type="ChEBI" id="CHEBI:57279"/>
    </ligand>
</feature>
<evidence type="ECO:0000313" key="7">
    <source>
        <dbReference type="Proteomes" id="UP000320386"/>
    </source>
</evidence>
<dbReference type="PANTHER" id="PTHR30456">
    <property type="entry name" value="PYRIDOXINE 5'-PHOSPHATE SYNTHASE"/>
    <property type="match status" value="1"/>
</dbReference>
<feature type="binding site" evidence="4">
    <location>
        <position position="9"/>
    </location>
    <ligand>
        <name>3-amino-2-oxopropyl phosphate</name>
        <dbReference type="ChEBI" id="CHEBI:57279"/>
    </ligand>
</feature>